<organism evidence="1">
    <name type="scientific">marine sediment metagenome</name>
    <dbReference type="NCBI Taxonomy" id="412755"/>
    <lineage>
        <taxon>unclassified sequences</taxon>
        <taxon>metagenomes</taxon>
        <taxon>ecological metagenomes</taxon>
    </lineage>
</organism>
<dbReference type="EMBL" id="LAZR01002533">
    <property type="protein sequence ID" value="KKN28817.1"/>
    <property type="molecule type" value="Genomic_DNA"/>
</dbReference>
<proteinExistence type="predicted"/>
<evidence type="ECO:0000313" key="1">
    <source>
        <dbReference type="EMBL" id="KKN28817.1"/>
    </source>
</evidence>
<sequence>MACPVCTGLPLKRVASIDRHLAAGKKSLMAIADHYAVDIGDLRHHLVACVHNQAAPSESEELARSQAQLQVLITQFQQDVAEGKHLEFDPEGGMDGRSTINNLLHAMREHRETVLARSKIRTADEVYRDLQANVVGPLISAVTTICIEEGRRTRGEIFDITKRTGELHPKIKTAVDSMLERIADRMSSEALHDIPDRVKAVVGAKKGPRRPPQQH</sequence>
<gene>
    <name evidence="1" type="ORF">LCGC14_0850650</name>
</gene>
<name>A0A0F9PVS8_9ZZZZ</name>
<dbReference type="AlphaFoldDB" id="A0A0F9PVS8"/>
<reference evidence="1" key="1">
    <citation type="journal article" date="2015" name="Nature">
        <title>Complex archaea that bridge the gap between prokaryotes and eukaryotes.</title>
        <authorList>
            <person name="Spang A."/>
            <person name="Saw J.H."/>
            <person name="Jorgensen S.L."/>
            <person name="Zaremba-Niedzwiedzka K."/>
            <person name="Martijn J."/>
            <person name="Lind A.E."/>
            <person name="van Eijk R."/>
            <person name="Schleper C."/>
            <person name="Guy L."/>
            <person name="Ettema T.J."/>
        </authorList>
    </citation>
    <scope>NUCLEOTIDE SEQUENCE</scope>
</reference>
<protein>
    <submittedName>
        <fullName evidence="1">Uncharacterized protein</fullName>
    </submittedName>
</protein>
<comment type="caution">
    <text evidence="1">The sequence shown here is derived from an EMBL/GenBank/DDBJ whole genome shotgun (WGS) entry which is preliminary data.</text>
</comment>
<accession>A0A0F9PVS8</accession>